<proteinExistence type="inferred from homology"/>
<evidence type="ECO:0000256" key="8">
    <source>
        <dbReference type="RuleBase" id="RU004447"/>
    </source>
</evidence>
<comment type="cofactor">
    <cofactor evidence="1">
        <name>Zn(2+)</name>
        <dbReference type="ChEBI" id="CHEBI:29105"/>
    </cofactor>
</comment>
<evidence type="ECO:0000256" key="3">
    <source>
        <dbReference type="ARBA" id="ARBA00022670"/>
    </source>
</evidence>
<dbReference type="Gene3D" id="3.30.830.10">
    <property type="entry name" value="Metalloenzyme, LuxS/M16 peptidase-like"/>
    <property type="match status" value="4"/>
</dbReference>
<feature type="domain" description="Peptidase M16 N-terminal" evidence="9">
    <location>
        <begin position="39"/>
        <end position="83"/>
    </location>
</feature>
<dbReference type="PANTHER" id="PTHR43690">
    <property type="entry name" value="NARDILYSIN"/>
    <property type="match status" value="1"/>
</dbReference>
<evidence type="ECO:0000256" key="2">
    <source>
        <dbReference type="ARBA" id="ARBA00007261"/>
    </source>
</evidence>
<dbReference type="GO" id="GO:0004222">
    <property type="term" value="F:metalloendopeptidase activity"/>
    <property type="evidence" value="ECO:0007669"/>
    <property type="project" value="InterPro"/>
</dbReference>
<dbReference type="AlphaFoldDB" id="A0A6P1QUZ1"/>
<keyword evidence="5" id="KW-0378">Hydrolase</keyword>
<dbReference type="InterPro" id="IPR001431">
    <property type="entry name" value="Pept_M16_Zn_BS"/>
</dbReference>
<dbReference type="RefSeq" id="WP_160224204.1">
    <property type="nucleotide sequence ID" value="NZ_CP029149.1"/>
</dbReference>
<dbReference type="Pfam" id="PF05193">
    <property type="entry name" value="Peptidase_M16_C"/>
    <property type="match status" value="2"/>
</dbReference>
<feature type="domain" description="Peptidase M16 C-terminal" evidence="10">
    <location>
        <begin position="242"/>
        <end position="412"/>
    </location>
</feature>
<dbReference type="PANTHER" id="PTHR43690:SF17">
    <property type="entry name" value="PROTEIN YHJJ"/>
    <property type="match status" value="1"/>
</dbReference>
<dbReference type="GO" id="GO:0046872">
    <property type="term" value="F:metal ion binding"/>
    <property type="evidence" value="ECO:0007669"/>
    <property type="project" value="UniProtKB-KW"/>
</dbReference>
<protein>
    <submittedName>
        <fullName evidence="11">Insulinase family protein</fullName>
    </submittedName>
</protein>
<evidence type="ECO:0000256" key="1">
    <source>
        <dbReference type="ARBA" id="ARBA00001947"/>
    </source>
</evidence>
<dbReference type="KEGG" id="bcad:DBX24_05320"/>
<dbReference type="Proteomes" id="UP000464318">
    <property type="component" value="Chromosome"/>
</dbReference>
<name>A0A6P1QUZ1_9FLAO</name>
<keyword evidence="6" id="KW-0862">Zinc</keyword>
<dbReference type="PROSITE" id="PS00143">
    <property type="entry name" value="INSULINASE"/>
    <property type="match status" value="1"/>
</dbReference>
<evidence type="ECO:0000256" key="4">
    <source>
        <dbReference type="ARBA" id="ARBA00022723"/>
    </source>
</evidence>
<organism evidence="11 12">
    <name type="scientific">Bergeyella cardium</name>
    <dbReference type="NCBI Taxonomy" id="1585976"/>
    <lineage>
        <taxon>Bacteria</taxon>
        <taxon>Pseudomonadati</taxon>
        <taxon>Bacteroidota</taxon>
        <taxon>Flavobacteriia</taxon>
        <taxon>Flavobacteriales</taxon>
        <taxon>Weeksellaceae</taxon>
        <taxon>Bergeyella</taxon>
    </lineage>
</organism>
<dbReference type="OrthoDB" id="9811314at2"/>
<evidence type="ECO:0000259" key="10">
    <source>
        <dbReference type="Pfam" id="PF05193"/>
    </source>
</evidence>
<keyword evidence="7" id="KW-0482">Metalloprotease</keyword>
<feature type="domain" description="Peptidase M16 C-terminal" evidence="10">
    <location>
        <begin position="733"/>
        <end position="832"/>
    </location>
</feature>
<evidence type="ECO:0000256" key="6">
    <source>
        <dbReference type="ARBA" id="ARBA00022833"/>
    </source>
</evidence>
<evidence type="ECO:0000313" key="12">
    <source>
        <dbReference type="Proteomes" id="UP000464318"/>
    </source>
</evidence>
<comment type="similarity">
    <text evidence="2 8">Belongs to the peptidase M16 family.</text>
</comment>
<dbReference type="InterPro" id="IPR007863">
    <property type="entry name" value="Peptidase_M16_C"/>
</dbReference>
<gene>
    <name evidence="11" type="ORF">DBX24_05320</name>
</gene>
<keyword evidence="3" id="KW-0645">Protease</keyword>
<evidence type="ECO:0000256" key="5">
    <source>
        <dbReference type="ARBA" id="ARBA00022801"/>
    </source>
</evidence>
<dbReference type="GO" id="GO:0006508">
    <property type="term" value="P:proteolysis"/>
    <property type="evidence" value="ECO:0007669"/>
    <property type="project" value="UniProtKB-KW"/>
</dbReference>
<dbReference type="SUPFAM" id="SSF63411">
    <property type="entry name" value="LuxS/MPP-like metallohydrolase"/>
    <property type="match status" value="4"/>
</dbReference>
<dbReference type="InterPro" id="IPR011765">
    <property type="entry name" value="Pept_M16_N"/>
</dbReference>
<dbReference type="Pfam" id="PF00675">
    <property type="entry name" value="Peptidase_M16"/>
    <property type="match status" value="1"/>
</dbReference>
<keyword evidence="4" id="KW-0479">Metal-binding</keyword>
<evidence type="ECO:0000259" key="9">
    <source>
        <dbReference type="Pfam" id="PF00675"/>
    </source>
</evidence>
<reference evidence="11 12" key="1">
    <citation type="submission" date="2018-04" db="EMBL/GenBank/DDBJ databases">
        <title>Characteristic and Complete Genome Sequencing of A Novel Member of Infective Endocarditis Causative Bacteria: Bergeyella cardium QL-PH.</title>
        <authorList>
            <person name="Pan H."/>
            <person name="Sun E."/>
            <person name="Zhang Y."/>
        </authorList>
    </citation>
    <scope>NUCLEOTIDE SEQUENCE [LARGE SCALE GENOMIC DNA]</scope>
    <source>
        <strain evidence="11 12">HPQL</strain>
    </source>
</reference>
<dbReference type="InterPro" id="IPR011249">
    <property type="entry name" value="Metalloenz_LuxS/M16"/>
</dbReference>
<sequence length="948" mass="109802">MIYQEEKHTDSNGYAYTTVANDENKVRTYTLKNGLTVFLAQNFDTPKIQTYIAVRTGSNRDPKDNTGLAHYLEHMMFKGSSKLGTLDWEKEKPLLDTLALLFEEHKVEKNPNKKKEIYNEIDRLSQEASKYALANEYDKAVSSLGAVGTNAHTWIDETVYKNSIPKNELEKWLRIERERFSDLVLRLFHTELETVYEEFNRSQDNDARTVNEALMELLFPTHPNGQQTTLGKAEHLKNPSMKAIYEYFSTYYVPNNYAFVLVGDIDFEESIKLIDQYFGSLEYKALPSQEDIIEEPMTQVVSRVIKSPTIPRVQLAWRTDSYGTRESMLADVVANILSNRGEAGLIDLNINQKQTALYAQAYSVGFKKYGYLSAVIVPKDGDSLEAGVEMIKEQINLIKKGDFPDWLIPAIINDFKFQRLKALETANGLASNLYDVYIKGRSWKEELEELSLYEQITKAEVVAFANSFFQENYAVVYKEQGENTHLIRVENPNITPVQINREEESAFLKEILNTESEDIEPEFIDYQKAIKQDAVQERSFSFVQNEYNDIAQVHFLFPFGSDHDKEWVLAVQLLEYLGTEHYLPQELKQEFYKIGVSYHLKTSNEQVHIHLIGLEENIQKGTKLLYEWWEKVKPDTEIYATLVQSILEGREAQKNDKGRIMKALMSYAKYGAHSRFRNIIPQERLLSIDIQELTDKIKSLQDLPYEVFYYGKNKAGFKSFIAGLMKPITKEIPTQEAFNQPDTQEKVFFTDYDMVQVEMCRVAKGLEVNKDNFGKISVFNEYFGRGLSSVVFQEMRESKSLAYSVYVSYQSAEELYQSDYITSYIGTQPDKLFVAISTLDELMSSFPKFQSQFDTARKSALKKIQTGRIKRTNIFFNYHHLKKLGIDYDIRKDMYNEILSLNLDTLEAFYNVYIKNQTYNTALLGNNHSTFTSFSSFEHLTKEQIFNF</sequence>
<keyword evidence="12" id="KW-1185">Reference proteome</keyword>
<dbReference type="InterPro" id="IPR050626">
    <property type="entry name" value="Peptidase_M16"/>
</dbReference>
<evidence type="ECO:0000256" key="7">
    <source>
        <dbReference type="ARBA" id="ARBA00023049"/>
    </source>
</evidence>
<accession>A0A6P1QUZ1</accession>
<evidence type="ECO:0000313" key="11">
    <source>
        <dbReference type="EMBL" id="QHN65348.1"/>
    </source>
</evidence>
<dbReference type="EMBL" id="CP029149">
    <property type="protein sequence ID" value="QHN65348.1"/>
    <property type="molecule type" value="Genomic_DNA"/>
</dbReference>